<comment type="caution">
    <text evidence="2">The sequence shown here is derived from an EMBL/GenBank/DDBJ whole genome shotgun (WGS) entry which is preliminary data.</text>
</comment>
<protein>
    <submittedName>
        <fullName evidence="2">Required for Drug-induced Death 1</fullName>
    </submittedName>
</protein>
<dbReference type="OrthoDB" id="8904409at2759"/>
<gene>
    <name evidence="2" type="ORF">HJG63_001763</name>
</gene>
<feature type="region of interest" description="Disordered" evidence="1">
    <location>
        <begin position="43"/>
        <end position="90"/>
    </location>
</feature>
<keyword evidence="3" id="KW-1185">Reference proteome</keyword>
<name>A0A7J8B9Q5_ROUAE</name>
<dbReference type="PANTHER" id="PTHR14680:SF1">
    <property type="entry name" value="REQUIRED FOR DRUG-INDUCED DEATH PROTEIN 1"/>
    <property type="match status" value="1"/>
</dbReference>
<dbReference type="PANTHER" id="PTHR14680">
    <property type="entry name" value="SI:DKEY-126G1.9-RELATED"/>
    <property type="match status" value="1"/>
</dbReference>
<feature type="compositionally biased region" description="Low complexity" evidence="1">
    <location>
        <begin position="44"/>
        <end position="54"/>
    </location>
</feature>
<proteinExistence type="predicted"/>
<dbReference type="AlphaFoldDB" id="A0A7J8B9Q5"/>
<dbReference type="EMBL" id="JACASE010000018">
    <property type="protein sequence ID" value="KAF6395060.1"/>
    <property type="molecule type" value="Genomic_DNA"/>
</dbReference>
<dbReference type="Proteomes" id="UP000593571">
    <property type="component" value="Unassembled WGS sequence"/>
</dbReference>
<sequence>MTVAARLRGKAASSLARRGPRGRGRQDADEEATAILEHLELGDSEAAASAASEGRPGGRGARRVHLAVLPERYEPLQEPAPRDKPKKRYRQRLKKYSKNAGKVIIKGCHYLVIGLQGFAAAYSAPFGVATSVGSFVR</sequence>
<dbReference type="InterPro" id="IPR031667">
    <property type="entry name" value="RDD1"/>
</dbReference>
<feature type="compositionally biased region" description="Basic and acidic residues" evidence="1">
    <location>
        <begin position="71"/>
        <end position="83"/>
    </location>
</feature>
<evidence type="ECO:0000256" key="1">
    <source>
        <dbReference type="SAM" id="MobiDB-lite"/>
    </source>
</evidence>
<organism evidence="2 3">
    <name type="scientific">Rousettus aegyptiacus</name>
    <name type="common">Egyptian fruit bat</name>
    <name type="synonym">Pteropus aegyptiacus</name>
    <dbReference type="NCBI Taxonomy" id="9407"/>
    <lineage>
        <taxon>Eukaryota</taxon>
        <taxon>Metazoa</taxon>
        <taxon>Chordata</taxon>
        <taxon>Craniata</taxon>
        <taxon>Vertebrata</taxon>
        <taxon>Euteleostomi</taxon>
        <taxon>Mammalia</taxon>
        <taxon>Eutheria</taxon>
        <taxon>Laurasiatheria</taxon>
        <taxon>Chiroptera</taxon>
        <taxon>Yinpterochiroptera</taxon>
        <taxon>Pteropodoidea</taxon>
        <taxon>Pteropodidae</taxon>
        <taxon>Rousettinae</taxon>
        <taxon>Rousettus</taxon>
    </lineage>
</organism>
<dbReference type="Pfam" id="PF15828">
    <property type="entry name" value="RDD1"/>
    <property type="match status" value="1"/>
</dbReference>
<reference evidence="2 3" key="1">
    <citation type="journal article" date="2020" name="Nature">
        <title>Six reference-quality genomes reveal evolution of bat adaptations.</title>
        <authorList>
            <person name="Jebb D."/>
            <person name="Huang Z."/>
            <person name="Pippel M."/>
            <person name="Hughes G.M."/>
            <person name="Lavrichenko K."/>
            <person name="Devanna P."/>
            <person name="Winkler S."/>
            <person name="Jermiin L.S."/>
            <person name="Skirmuntt E.C."/>
            <person name="Katzourakis A."/>
            <person name="Burkitt-Gray L."/>
            <person name="Ray D.A."/>
            <person name="Sullivan K.A.M."/>
            <person name="Roscito J.G."/>
            <person name="Kirilenko B.M."/>
            <person name="Davalos L.M."/>
            <person name="Corthals A.P."/>
            <person name="Power M.L."/>
            <person name="Jones G."/>
            <person name="Ransome R.D."/>
            <person name="Dechmann D.K.N."/>
            <person name="Locatelli A.G."/>
            <person name="Puechmaille S.J."/>
            <person name="Fedrigo O."/>
            <person name="Jarvis E.D."/>
            <person name="Hiller M."/>
            <person name="Vernes S.C."/>
            <person name="Myers E.W."/>
            <person name="Teeling E.C."/>
        </authorList>
    </citation>
    <scope>NUCLEOTIDE SEQUENCE [LARGE SCALE GENOMIC DNA]</scope>
    <source>
        <strain evidence="2">MRouAeg1</strain>
        <tissue evidence="2">Muscle</tissue>
    </source>
</reference>
<feature type="region of interest" description="Disordered" evidence="1">
    <location>
        <begin position="1"/>
        <end position="31"/>
    </location>
</feature>
<evidence type="ECO:0000313" key="3">
    <source>
        <dbReference type="Proteomes" id="UP000593571"/>
    </source>
</evidence>
<accession>A0A7J8B9Q5</accession>
<evidence type="ECO:0000313" key="2">
    <source>
        <dbReference type="EMBL" id="KAF6395060.1"/>
    </source>
</evidence>